<dbReference type="Proteomes" id="UP000050792">
    <property type="component" value="Unassembled WGS sequence"/>
</dbReference>
<dbReference type="InterPro" id="IPR043502">
    <property type="entry name" value="DNA/RNA_pol_sf"/>
</dbReference>
<evidence type="ECO:0000313" key="2">
    <source>
        <dbReference type="Proteomes" id="UP000050792"/>
    </source>
</evidence>
<organism evidence="2 3">
    <name type="scientific">Schistosoma rodhaini</name>
    <dbReference type="NCBI Taxonomy" id="6188"/>
    <lineage>
        <taxon>Eukaryota</taxon>
        <taxon>Metazoa</taxon>
        <taxon>Spiralia</taxon>
        <taxon>Lophotrochozoa</taxon>
        <taxon>Platyhelminthes</taxon>
        <taxon>Trematoda</taxon>
        <taxon>Digenea</taxon>
        <taxon>Strigeidida</taxon>
        <taxon>Schistosomatoidea</taxon>
        <taxon>Schistosomatidae</taxon>
        <taxon>Schistosoma</taxon>
    </lineage>
</organism>
<keyword evidence="2" id="KW-1185">Reference proteome</keyword>
<proteinExistence type="predicted"/>
<accession>A0AA85FHJ8</accession>
<dbReference type="Pfam" id="PF26215">
    <property type="entry name" value="HTH_animal"/>
    <property type="match status" value="1"/>
</dbReference>
<dbReference type="InterPro" id="IPR000477">
    <property type="entry name" value="RT_dom"/>
</dbReference>
<dbReference type="WBParaSite" id="SRDH1_48340.1">
    <property type="protein sequence ID" value="SRDH1_48340.1"/>
    <property type="gene ID" value="SRDH1_48340"/>
</dbReference>
<evidence type="ECO:0000313" key="3">
    <source>
        <dbReference type="WBParaSite" id="SRDH1_48340.1"/>
    </source>
</evidence>
<dbReference type="PROSITE" id="PS50878">
    <property type="entry name" value="RT_POL"/>
    <property type="match status" value="1"/>
</dbReference>
<protein>
    <recommendedName>
        <fullName evidence="1">Reverse transcriptase domain-containing protein</fullName>
    </recommendedName>
</protein>
<feature type="domain" description="Reverse transcriptase" evidence="1">
    <location>
        <begin position="312"/>
        <end position="566"/>
    </location>
</feature>
<evidence type="ECO:0000259" key="1">
    <source>
        <dbReference type="PROSITE" id="PS50878"/>
    </source>
</evidence>
<dbReference type="PANTHER" id="PTHR21301">
    <property type="entry name" value="REVERSE TRANSCRIPTASE"/>
    <property type="match status" value="1"/>
</dbReference>
<name>A0AA85FHJ8_9TREM</name>
<dbReference type="AlphaFoldDB" id="A0AA85FHJ8"/>
<dbReference type="PANTHER" id="PTHR21301:SF10">
    <property type="entry name" value="REVERSE TRANSCRIPTASE DOMAIN-CONTAINING PROTEIN"/>
    <property type="match status" value="1"/>
</dbReference>
<dbReference type="InterPro" id="IPR058912">
    <property type="entry name" value="HTH_animal"/>
</dbReference>
<dbReference type="SUPFAM" id="SSF56672">
    <property type="entry name" value="DNA/RNA polymerases"/>
    <property type="match status" value="1"/>
</dbReference>
<dbReference type="CDD" id="cd00304">
    <property type="entry name" value="RT_like"/>
    <property type="match status" value="1"/>
</dbReference>
<reference evidence="3" key="2">
    <citation type="submission" date="2023-11" db="UniProtKB">
        <authorList>
            <consortium name="WormBaseParasite"/>
        </authorList>
    </citation>
    <scope>IDENTIFICATION</scope>
</reference>
<sequence>MIGIFKRLKCCEQPIALKVLNEFLKYNVKFTETKTTIDFINKCIESGHYPKLYYTSLRRNGVYPNRKTLKRHALNQIDALHSDINEIQMNVFRRKYAVDDLTEELKIPFMNYVTNVMDHRSGNKLIQLLKGLEHQTAESKFPTDSKRYVHNLSDVELDNDKLEVLSLGLKFCDTRNNCNHIDTDIQFENLYSQTRDLVANSDQQLEHFKSTLVDCCYQYKNNKFNYKSILTKRHKEAINVLLKDETLLITKPDKGSGVVLLNKNDYIDKMGTILNDKLKFQKITNHKDLNMKIEKELTSSLKKLRDNQTISSGLYEMIKPVGTYLPRLYGLPKVHKPGIPLRPILDMYNSPYHTIAKWLVTLLKPLHEKLVKHSVKDVFQFVDKVKNVNTLGLKMMSLDVTSLFTNVPLLETVEYIGEQLIENKIETTVPINVLKELLLKCTMNVNFKFNGDIFRQTDGVAMGSPLGPILADIFLAKLENGHLKKIIQEFKFYCRYMDDTFILCKDNISQQDVLRQFNEVHPAIQFTSEEESDGRLAFLDVLLTKRSDGSLRRNMNRKSTWTGQYTHFLSFVPLQYKRNLIKTLSYRIRTICSADVVDNELNTLHNALRENGYPRKFIIKYMIFKVKIGEFQTVKKKSLFMRLQFRGDAAGEILAQRLRRSIQKSFNAGELRLVFSTRPMVTPRFKDEVPRMTTSFCIYQFDCSCGASYIGRSSRNLHFRAREHLPAWLSKGLMKKVNSSILAHLVQTGHSASINQSFSIIYRVSNFLPKLVRLKVLQTAEAVAIRMKKPELCVQKKYLQPLLLPWPTTRPINEQSS</sequence>
<reference evidence="2" key="1">
    <citation type="submission" date="2022-06" db="EMBL/GenBank/DDBJ databases">
        <authorList>
            <person name="Berger JAMES D."/>
            <person name="Berger JAMES D."/>
        </authorList>
    </citation>
    <scope>NUCLEOTIDE SEQUENCE [LARGE SCALE GENOMIC DNA]</scope>
</reference>
<dbReference type="Pfam" id="PF00078">
    <property type="entry name" value="RVT_1"/>
    <property type="match status" value="1"/>
</dbReference>